<protein>
    <recommendedName>
        <fullName evidence="1">DUF427 domain-containing protein</fullName>
    </recommendedName>
</protein>
<comment type="caution">
    <text evidence="2">The sequence shown here is derived from an EMBL/GenBank/DDBJ whole genome shotgun (WGS) entry which is preliminary data.</text>
</comment>
<dbReference type="InterPro" id="IPR038694">
    <property type="entry name" value="DUF427_sf"/>
</dbReference>
<organism evidence="2 3">
    <name type="scientific">Candolleomyces aberdarensis</name>
    <dbReference type="NCBI Taxonomy" id="2316362"/>
    <lineage>
        <taxon>Eukaryota</taxon>
        <taxon>Fungi</taxon>
        <taxon>Dikarya</taxon>
        <taxon>Basidiomycota</taxon>
        <taxon>Agaricomycotina</taxon>
        <taxon>Agaricomycetes</taxon>
        <taxon>Agaricomycetidae</taxon>
        <taxon>Agaricales</taxon>
        <taxon>Agaricineae</taxon>
        <taxon>Psathyrellaceae</taxon>
        <taxon>Candolleomyces</taxon>
    </lineage>
</organism>
<dbReference type="InterPro" id="IPR007361">
    <property type="entry name" value="DUF427"/>
</dbReference>
<dbReference type="EMBL" id="SDEE01000570">
    <property type="protein sequence ID" value="RXW15291.1"/>
    <property type="molecule type" value="Genomic_DNA"/>
</dbReference>
<evidence type="ECO:0000313" key="3">
    <source>
        <dbReference type="Proteomes" id="UP000290288"/>
    </source>
</evidence>
<dbReference type="AlphaFoldDB" id="A0A4Q2D9A2"/>
<dbReference type="PANTHER" id="PTHR34310">
    <property type="entry name" value="DUF427 DOMAIN PROTEIN (AFU_ORTHOLOGUE AFUA_3G02220)"/>
    <property type="match status" value="1"/>
</dbReference>
<proteinExistence type="predicted"/>
<accession>A0A4Q2D9A2</accession>
<keyword evidence="3" id="KW-1185">Reference proteome</keyword>
<dbReference type="PANTHER" id="PTHR34310:SF5">
    <property type="entry name" value="DUF427 DOMAIN PROTEIN (AFU_ORTHOLOGUE AFUA_3G02220)"/>
    <property type="match status" value="1"/>
</dbReference>
<name>A0A4Q2D9A2_9AGAR</name>
<dbReference type="Pfam" id="PF04248">
    <property type="entry name" value="NTP_transf_9"/>
    <property type="match status" value="2"/>
</dbReference>
<dbReference type="Proteomes" id="UP000290288">
    <property type="component" value="Unassembled WGS sequence"/>
</dbReference>
<feature type="domain" description="DUF427" evidence="1">
    <location>
        <begin position="2"/>
        <end position="42"/>
    </location>
</feature>
<evidence type="ECO:0000259" key="1">
    <source>
        <dbReference type="Pfam" id="PF04248"/>
    </source>
</evidence>
<sequence>MVKVTLGNTVLAESSDTIVVEGNHYFPPSSINKSAFTDSETQYVLFLSAASPTVQAGFFNVVDDHSTTCGWKGVASYYNVNTTTDDGSTSSQSDVAWYYPNTKEAAKNIEGYVAFYKNKVTISDA</sequence>
<feature type="domain" description="DUF427" evidence="1">
    <location>
        <begin position="54"/>
        <end position="117"/>
    </location>
</feature>
<dbReference type="Gene3D" id="2.170.150.40">
    <property type="entry name" value="Domain of unknown function (DUF427)"/>
    <property type="match status" value="1"/>
</dbReference>
<evidence type="ECO:0000313" key="2">
    <source>
        <dbReference type="EMBL" id="RXW15291.1"/>
    </source>
</evidence>
<reference evidence="2 3" key="1">
    <citation type="submission" date="2019-01" db="EMBL/GenBank/DDBJ databases">
        <title>Draft genome sequence of Psathyrella aberdarensis IHI B618.</title>
        <authorList>
            <person name="Buettner E."/>
            <person name="Kellner H."/>
        </authorList>
    </citation>
    <scope>NUCLEOTIDE SEQUENCE [LARGE SCALE GENOMIC DNA]</scope>
    <source>
        <strain evidence="2 3">IHI B618</strain>
    </source>
</reference>
<gene>
    <name evidence="2" type="ORF">EST38_g10564</name>
</gene>
<dbReference type="OrthoDB" id="18996at2759"/>